<dbReference type="InterPro" id="IPR012341">
    <property type="entry name" value="6hp_glycosidase-like_sf"/>
</dbReference>
<accession>A0A0F8YRV4</accession>
<sequence length="344" mass="38831">MIIDRSLLQKSAAITVFCLITILAFTQTEGQKGNSGNPYGLSAEKIKWMKEATLNQLKGCRVKGAGGTWIHTPDGVGNYKALWTRDSYYMIEYAGDLMDPDDIKASIYYLLNGQREDGCIPDRVNAAGQPVYSPGPPGKPIADNALDNGPFMAMLVCSYVNQYQDDVLFREVELQLRRGLDHTTIKESGLVYNNPNDPQCVYGFTDIIKKTGNLLFSSLLYYKANLEMYQLCKKYECGDLAVYKKRYESVRQSINELWNEDDGMFWAADIDCKQIDIWGSAYAVDVGITSDKQTIRIATYLAEHYDETVMNGQIRHLTRSEGGWNNLFKPCEKGTYQNGAYWST</sequence>
<comment type="caution">
    <text evidence="1">The sequence shown here is derived from an EMBL/GenBank/DDBJ whole genome shotgun (WGS) entry which is preliminary data.</text>
</comment>
<organism evidence="1">
    <name type="scientific">marine sediment metagenome</name>
    <dbReference type="NCBI Taxonomy" id="412755"/>
    <lineage>
        <taxon>unclassified sequences</taxon>
        <taxon>metagenomes</taxon>
        <taxon>ecological metagenomes</taxon>
    </lineage>
</organism>
<evidence type="ECO:0000313" key="1">
    <source>
        <dbReference type="EMBL" id="KKK76500.1"/>
    </source>
</evidence>
<name>A0A0F8YRV4_9ZZZZ</name>
<evidence type="ECO:0008006" key="2">
    <source>
        <dbReference type="Google" id="ProtNLM"/>
    </source>
</evidence>
<dbReference type="InterPro" id="IPR008928">
    <property type="entry name" value="6-hairpin_glycosidase_sf"/>
</dbReference>
<proteinExistence type="predicted"/>
<gene>
    <name evidence="1" type="ORF">LCGC14_2863020</name>
</gene>
<dbReference type="SUPFAM" id="SSF48208">
    <property type="entry name" value="Six-hairpin glycosidases"/>
    <property type="match status" value="1"/>
</dbReference>
<dbReference type="Gene3D" id="1.50.10.10">
    <property type="match status" value="1"/>
</dbReference>
<dbReference type="GO" id="GO:0005975">
    <property type="term" value="P:carbohydrate metabolic process"/>
    <property type="evidence" value="ECO:0007669"/>
    <property type="project" value="InterPro"/>
</dbReference>
<dbReference type="EMBL" id="LAZR01055376">
    <property type="protein sequence ID" value="KKK76500.1"/>
    <property type="molecule type" value="Genomic_DNA"/>
</dbReference>
<dbReference type="AlphaFoldDB" id="A0A0F8YRV4"/>
<reference evidence="1" key="1">
    <citation type="journal article" date="2015" name="Nature">
        <title>Complex archaea that bridge the gap between prokaryotes and eukaryotes.</title>
        <authorList>
            <person name="Spang A."/>
            <person name="Saw J.H."/>
            <person name="Jorgensen S.L."/>
            <person name="Zaremba-Niedzwiedzka K."/>
            <person name="Martijn J."/>
            <person name="Lind A.E."/>
            <person name="van Eijk R."/>
            <person name="Schleper C."/>
            <person name="Guy L."/>
            <person name="Ettema T.J."/>
        </authorList>
    </citation>
    <scope>NUCLEOTIDE SEQUENCE</scope>
</reference>
<protein>
    <recommendedName>
        <fullName evidence="2">Alpha-L-rhamnosidase six-hairpin glycosidase domain-containing protein</fullName>
    </recommendedName>
</protein>
<feature type="non-terminal residue" evidence="1">
    <location>
        <position position="344"/>
    </location>
</feature>